<protein>
    <submittedName>
        <fullName evidence="2">Efflux RND transporter permease subunit</fullName>
    </submittedName>
</protein>
<feature type="transmembrane region" description="Helical" evidence="1">
    <location>
        <begin position="519"/>
        <end position="542"/>
    </location>
</feature>
<feature type="transmembrane region" description="Helical" evidence="1">
    <location>
        <begin position="28"/>
        <end position="45"/>
    </location>
</feature>
<dbReference type="Proteomes" id="UP000679220">
    <property type="component" value="Unassembled WGS sequence"/>
</dbReference>
<feature type="transmembrane region" description="Helical" evidence="1">
    <location>
        <begin position="593"/>
        <end position="612"/>
    </location>
</feature>
<feature type="transmembrane region" description="Helical" evidence="1">
    <location>
        <begin position="476"/>
        <end position="499"/>
    </location>
</feature>
<dbReference type="Gene3D" id="3.30.70.1430">
    <property type="entry name" value="Multidrug efflux transporter AcrB pore domain"/>
    <property type="match status" value="2"/>
</dbReference>
<feature type="transmembrane region" description="Helical" evidence="1">
    <location>
        <begin position="562"/>
        <end position="581"/>
    </location>
</feature>
<feature type="transmembrane region" description="Helical" evidence="1">
    <location>
        <begin position="354"/>
        <end position="371"/>
    </location>
</feature>
<dbReference type="SUPFAM" id="SSF82693">
    <property type="entry name" value="Multidrug efflux transporter AcrB pore domain, PN1, PN2, PC1 and PC2 subdomains"/>
    <property type="match status" value="3"/>
</dbReference>
<feature type="transmembrane region" description="Helical" evidence="1">
    <location>
        <begin position="934"/>
        <end position="954"/>
    </location>
</feature>
<evidence type="ECO:0000313" key="2">
    <source>
        <dbReference type="EMBL" id="MBR8535548.1"/>
    </source>
</evidence>
<dbReference type="Gene3D" id="3.30.2090.10">
    <property type="entry name" value="Multidrug efflux transporter AcrB TolC docking domain, DN and DC subdomains"/>
    <property type="match status" value="2"/>
</dbReference>
<dbReference type="AlphaFoldDB" id="A0A941F2G7"/>
<evidence type="ECO:0000313" key="3">
    <source>
        <dbReference type="Proteomes" id="UP000679220"/>
    </source>
</evidence>
<gene>
    <name evidence="2" type="ORF">KDU71_08250</name>
</gene>
<name>A0A941F2G7_9BACT</name>
<dbReference type="Gene3D" id="3.30.70.1440">
    <property type="entry name" value="Multidrug efflux transporter AcrB pore domain"/>
    <property type="match status" value="1"/>
</dbReference>
<feature type="transmembrane region" description="Helical" evidence="1">
    <location>
        <begin position="961"/>
        <end position="979"/>
    </location>
</feature>
<feature type="transmembrane region" description="Helical" evidence="1">
    <location>
        <begin position="1097"/>
        <end position="1123"/>
    </location>
</feature>
<feature type="transmembrane region" description="Helical" evidence="1">
    <location>
        <begin position="403"/>
        <end position="426"/>
    </location>
</feature>
<proteinExistence type="predicted"/>
<dbReference type="InterPro" id="IPR027463">
    <property type="entry name" value="AcrB_DN_DC_subdom"/>
</dbReference>
<evidence type="ECO:0000256" key="1">
    <source>
        <dbReference type="SAM" id="Phobius"/>
    </source>
</evidence>
<dbReference type="Pfam" id="PF00873">
    <property type="entry name" value="ACR_tran"/>
    <property type="match status" value="1"/>
</dbReference>
<dbReference type="Gene3D" id="1.20.1640.10">
    <property type="entry name" value="Multidrug efflux transporter AcrB transmembrane domain"/>
    <property type="match status" value="2"/>
</dbReference>
<dbReference type="GO" id="GO:0042910">
    <property type="term" value="F:xenobiotic transmembrane transporter activity"/>
    <property type="evidence" value="ECO:0007669"/>
    <property type="project" value="TreeGrafter"/>
</dbReference>
<accession>A0A941F2G7</accession>
<reference evidence="2" key="2">
    <citation type="submission" date="2021-04" db="EMBL/GenBank/DDBJ databases">
        <authorList>
            <person name="Zhang T."/>
            <person name="Zhang Y."/>
            <person name="Lu D."/>
            <person name="Zuo D."/>
            <person name="Du Z."/>
        </authorList>
    </citation>
    <scope>NUCLEOTIDE SEQUENCE</scope>
    <source>
        <strain evidence="2">JR1</strain>
    </source>
</reference>
<dbReference type="Gene3D" id="3.30.70.1320">
    <property type="entry name" value="Multidrug efflux transporter AcrB pore domain like"/>
    <property type="match status" value="1"/>
</dbReference>
<keyword evidence="1" id="KW-0472">Membrane</keyword>
<feature type="transmembrane region" description="Helical" evidence="1">
    <location>
        <begin position="985"/>
        <end position="1012"/>
    </location>
</feature>
<dbReference type="EMBL" id="JAGTAR010000010">
    <property type="protein sequence ID" value="MBR8535548.1"/>
    <property type="molecule type" value="Genomic_DNA"/>
</dbReference>
<feature type="transmembrane region" description="Helical" evidence="1">
    <location>
        <begin position="446"/>
        <end position="470"/>
    </location>
</feature>
<dbReference type="SUPFAM" id="SSF82714">
    <property type="entry name" value="Multidrug efflux transporter AcrB TolC docking domain, DN and DC subdomains"/>
    <property type="match status" value="2"/>
</dbReference>
<keyword evidence="3" id="KW-1185">Reference proteome</keyword>
<dbReference type="PANTHER" id="PTHR32063">
    <property type="match status" value="1"/>
</dbReference>
<reference evidence="2" key="1">
    <citation type="journal article" date="2018" name="Int. J. Syst. Evol. Microbiol.">
        <title>Carboxylicivirga sediminis sp. nov., isolated from coastal sediment.</title>
        <authorList>
            <person name="Wang F.Q."/>
            <person name="Ren L.H."/>
            <person name="Zou R.J."/>
            <person name="Sun Y.Z."/>
            <person name="Liu X.J."/>
            <person name="Jiang F."/>
            <person name="Liu L.J."/>
        </authorList>
    </citation>
    <scope>NUCLEOTIDE SEQUENCE</scope>
    <source>
        <strain evidence="2">JR1</strain>
    </source>
</reference>
<dbReference type="InterPro" id="IPR001036">
    <property type="entry name" value="Acrflvin-R"/>
</dbReference>
<dbReference type="PANTHER" id="PTHR32063:SF0">
    <property type="entry name" value="SWARMING MOTILITY PROTEIN SWRC"/>
    <property type="match status" value="1"/>
</dbReference>
<dbReference type="PRINTS" id="PR00702">
    <property type="entry name" value="ACRIFLAVINRP"/>
</dbReference>
<keyword evidence="1" id="KW-1133">Transmembrane helix</keyword>
<dbReference type="GO" id="GO:0005886">
    <property type="term" value="C:plasma membrane"/>
    <property type="evidence" value="ECO:0007669"/>
    <property type="project" value="TreeGrafter"/>
</dbReference>
<dbReference type="SUPFAM" id="SSF82866">
    <property type="entry name" value="Multidrug efflux transporter AcrB transmembrane domain"/>
    <property type="match status" value="2"/>
</dbReference>
<organism evidence="2 3">
    <name type="scientific">Carboxylicivirga sediminis</name>
    <dbReference type="NCBI Taxonomy" id="2006564"/>
    <lineage>
        <taxon>Bacteria</taxon>
        <taxon>Pseudomonadati</taxon>
        <taxon>Bacteroidota</taxon>
        <taxon>Bacteroidia</taxon>
        <taxon>Marinilabiliales</taxon>
        <taxon>Marinilabiliaceae</taxon>
        <taxon>Carboxylicivirga</taxon>
    </lineage>
</organism>
<feature type="transmembrane region" description="Helical" evidence="1">
    <location>
        <begin position="378"/>
        <end position="397"/>
    </location>
</feature>
<dbReference type="RefSeq" id="WP_212189508.1">
    <property type="nucleotide sequence ID" value="NZ_JAGTAR010000010.1"/>
</dbReference>
<keyword evidence="1" id="KW-0812">Transmembrane</keyword>
<comment type="caution">
    <text evidence="2">The sequence shown here is derived from an EMBL/GenBank/DDBJ whole genome shotgun (WGS) entry which is preliminary data.</text>
</comment>
<feature type="transmembrane region" description="Helical" evidence="1">
    <location>
        <begin position="1051"/>
        <end position="1077"/>
    </location>
</feature>
<sequence>MQTENTKYKEKVSTRKFKPTFMALDNKNTIYILTLFLIVAGWMGYQSMQREQFPEIVIPYISVSTPHPGNSPLDIENLITRPLEKELKDLNGVKKMSSNSFQDMSLIIVEFEADVSVEQAKLDVKDKVDKAISELPDDLMDDPIVDDIDFSEFPVLNINLSGDYSIYELKKFAEGLQDEFETLREVREADIRGVDEREIKIHADPHRMAAYDLTFDDIEFAIITENFTVGAGEVKVDGTRRSIRVQADYKNMDEIRNTIVKEIDGRAVYIKDVAEVIDGFEEQSTISRLDHKSVVTLSIVKKSGQNLLDATDKILGIIKQKQESETLPADLTVTVTDDQSVFVRDQITNLENSILLGMIFVMIVLYMFLGLRNAIFSGLAIPMSMIISMMVLKQIGYTINTMVLFSLVLALGMLVDNAIVVIENVYRMMEHGVKPEKAVKNGTSEIAIPIISSTATTLAAFFPLVFWPGIVGKFMSYLPITLIIVLASSLFVALVLNPVFASRFMKLEDIRAQKSFKKYFIVTGALAALGVVFYLGGSILWGNLFILPLLVTTLNKYALKPSAIWFQYTFLPMLENMYESTLRKALGRSTSKWLLAGSLGLFLFSLFFFGVMQPNVYFFPENEPRTIYVTMELPLGTDIEVTDEVTKNAEEILYSTLEPYMDIVKSVGVSVGTGKGGLFESGRSPNKSLTTITFLDYQYRQGHSTRDIMSKLSNAFDGFVGAKIFIEKEENGPPVGKPINIEVAGDDYDKLIAVTEDIKRVIKEDHISGIENLEMDLNTNKPEMQLFIDRDKVRRMGLSTQAVAMALRTSLYGKEISKYKDGEDEFDIMLRLQDKYRYDVSTLMNQKMKVDKNGVISLIPISAVATYEYASTYEKIIRIDNTRVITLSSNVVEGYNANTINARIKQVLSDYQMPANYTWKMTGEQESQQETSDFLVGALLFALALIAMILITQFNSGAKPLIIIGTVGLSTIGVFMGLGTFQMDFIILMTGVGIVSLAGIVVNNGIVLIDYIDLVRGQMKDQKGLGEHGRLSRQDEIDSIVRAGKTRLRPVLLTAITTILGLIPMAVGLNFDFFSLFSELDPKIYFGGDNADFWAPMAWTVIFGLSTSTVLTLIMAPVMYNLAVRIRNRFSRKDEGELYEKIDAIK</sequence>